<reference evidence="1" key="1">
    <citation type="submission" date="2023-12" db="EMBL/GenBank/DDBJ databases">
        <title>'Antibacterial potential of Stenotrophomonas maltophilia cystic fibrosis isolates' (manuscript under preparation).</title>
        <authorList>
            <person name="Crisan C.V."/>
            <person name="Pettis M."/>
            <person name="Goldberg J.B."/>
        </authorList>
    </citation>
    <scope>NUCLEOTIDE SEQUENCE</scope>
    <source>
        <strain evidence="1">CCV129</strain>
    </source>
</reference>
<dbReference type="Pfam" id="PF10995">
    <property type="entry name" value="CBP_BcsE"/>
    <property type="match status" value="1"/>
</dbReference>
<dbReference type="RefSeq" id="WP_099553538.1">
    <property type="nucleotide sequence ID" value="NZ_JAKJQX010000027.1"/>
</dbReference>
<evidence type="ECO:0000313" key="2">
    <source>
        <dbReference type="Proteomes" id="UP001288387"/>
    </source>
</evidence>
<name>A0AAJ2WKJ0_STEMA</name>
<evidence type="ECO:0000313" key="1">
    <source>
        <dbReference type="EMBL" id="MDZ5765165.1"/>
    </source>
</evidence>
<sequence length="517" mass="55950">MKGSGVPATHLAIAGLPAEFVEMRSGGLYWVVAAGSAPTDLLGAGVLATADALDEAVLVTLGRGAEAMLALLPADQGPSRLRLFQRSHHGMQQALRGLIGDLPRTASARTRLSLVQFPVAALDGWDDARLARWCQQLQEWAVQAQQVLLLLCHGEVATLAPRLLALNRSCAGVAQLHPHRGALQLLLHYWSNSHGVVAQRAFGVEQESRGLRHLAEADAAGTAIGSASGSDRDVYLAQTEVLEGAPPLSAAWRLYDGWGGLLPAALQAREATVVLAIDENAQVDALARLLHRLRRERGNALKLVVRELQPCLRYADERLLMQCGCSLVVPADTPLPRLLTLLETVQRQRWQGQLAEDPEPLIRAHRPPSVSGLVNAARFRQVAGERIDQDGSAVESAVLALQPVAGLRAEQTLQQLRIRRQGDLACVYRGQVRLFLFGCRRDAVEQALGNLFRLPWRELFDGYQRLAEYDIAAMNARSSDPEAEVLPEAPAVLPAVAPALEAPVLTAPKPLRLGDRA</sequence>
<accession>A0AAJ2WKJ0</accession>
<dbReference type="Proteomes" id="UP001288387">
    <property type="component" value="Unassembled WGS sequence"/>
</dbReference>
<dbReference type="GO" id="GO:0035438">
    <property type="term" value="F:cyclic-di-GMP binding"/>
    <property type="evidence" value="ECO:0007669"/>
    <property type="project" value="InterPro"/>
</dbReference>
<comment type="caution">
    <text evidence="1">The sequence shown here is derived from an EMBL/GenBank/DDBJ whole genome shotgun (WGS) entry which is preliminary data.</text>
</comment>
<dbReference type="AlphaFoldDB" id="A0AAJ2WKJ0"/>
<dbReference type="InterPro" id="IPR017745">
    <property type="entry name" value="BcsE"/>
</dbReference>
<organism evidence="1 2">
    <name type="scientific">Stenotrophomonas maltophilia</name>
    <name type="common">Pseudomonas maltophilia</name>
    <name type="synonym">Xanthomonas maltophilia</name>
    <dbReference type="NCBI Taxonomy" id="40324"/>
    <lineage>
        <taxon>Bacteria</taxon>
        <taxon>Pseudomonadati</taxon>
        <taxon>Pseudomonadota</taxon>
        <taxon>Gammaproteobacteria</taxon>
        <taxon>Lysobacterales</taxon>
        <taxon>Lysobacteraceae</taxon>
        <taxon>Stenotrophomonas</taxon>
        <taxon>Stenotrophomonas maltophilia group</taxon>
    </lineage>
</organism>
<gene>
    <name evidence="1" type="ORF">U4I38_11855</name>
</gene>
<proteinExistence type="predicted"/>
<protein>
    <submittedName>
        <fullName evidence="1">BcsE family c-di-GMP-binding protein</fullName>
    </submittedName>
</protein>
<dbReference type="EMBL" id="JAXRVB010000011">
    <property type="protein sequence ID" value="MDZ5765165.1"/>
    <property type="molecule type" value="Genomic_DNA"/>
</dbReference>